<dbReference type="AlphaFoldDB" id="A0A022PVA2"/>
<dbReference type="EMBL" id="KI632291">
    <property type="protein sequence ID" value="EYU19424.1"/>
    <property type="molecule type" value="Genomic_DNA"/>
</dbReference>
<evidence type="ECO:0000256" key="3">
    <source>
        <dbReference type="SAM" id="MobiDB-lite"/>
    </source>
</evidence>
<dbReference type="Pfam" id="PF02136">
    <property type="entry name" value="NTF2"/>
    <property type="match status" value="1"/>
</dbReference>
<dbReference type="InterPro" id="IPR018222">
    <property type="entry name" value="Nuclear_transport_factor_2_euk"/>
</dbReference>
<organism evidence="6 7">
    <name type="scientific">Erythranthe guttata</name>
    <name type="common">Yellow monkey flower</name>
    <name type="synonym">Mimulus guttatus</name>
    <dbReference type="NCBI Taxonomy" id="4155"/>
    <lineage>
        <taxon>Eukaryota</taxon>
        <taxon>Viridiplantae</taxon>
        <taxon>Streptophyta</taxon>
        <taxon>Embryophyta</taxon>
        <taxon>Tracheophyta</taxon>
        <taxon>Spermatophyta</taxon>
        <taxon>Magnoliopsida</taxon>
        <taxon>eudicotyledons</taxon>
        <taxon>Gunneridae</taxon>
        <taxon>Pentapetalae</taxon>
        <taxon>asterids</taxon>
        <taxon>lamiids</taxon>
        <taxon>Lamiales</taxon>
        <taxon>Phrymaceae</taxon>
        <taxon>Erythranthe</taxon>
    </lineage>
</organism>
<evidence type="ECO:0008006" key="8">
    <source>
        <dbReference type="Google" id="ProtNLM"/>
    </source>
</evidence>
<dbReference type="CDD" id="cd00590">
    <property type="entry name" value="RRM_SF"/>
    <property type="match status" value="1"/>
</dbReference>
<feature type="region of interest" description="Disordered" evidence="3">
    <location>
        <begin position="172"/>
        <end position="199"/>
    </location>
</feature>
<reference evidence="6 7" key="1">
    <citation type="journal article" date="2013" name="Proc. Natl. Acad. Sci. U.S.A.">
        <title>Fine-scale variation in meiotic recombination in Mimulus inferred from population shotgun sequencing.</title>
        <authorList>
            <person name="Hellsten U."/>
            <person name="Wright K.M."/>
            <person name="Jenkins J."/>
            <person name="Shu S."/>
            <person name="Yuan Y."/>
            <person name="Wessler S.R."/>
            <person name="Schmutz J."/>
            <person name="Willis J.H."/>
            <person name="Rokhsar D.S."/>
        </authorList>
    </citation>
    <scope>NUCLEOTIDE SEQUENCE [LARGE SCALE GENOMIC DNA]</scope>
    <source>
        <strain evidence="7">cv. DUN x IM62</strain>
    </source>
</reference>
<dbReference type="GO" id="GO:0005829">
    <property type="term" value="C:cytosol"/>
    <property type="evidence" value="ECO:0000318"/>
    <property type="project" value="GO_Central"/>
</dbReference>
<sequence length="419" mass="45206">MASAAEAAAAAAAQLPVSAQVANAFVQQYYRILHHSPGVVHHFYQDISKLGRPEEDGSMSITTTMQAIHEKIVSLKYGDFRAEIKSVDAQDSFNGGVDVLVTGYLTGKENTVRNFAQSFFLAPQDKGYFVLNDMFRYVDVVNVNPALVNDVLVPAPAPAEPLLAVAEPIQENHVSERSTPSAEEAISGEVINPPENGDVPIAEEEVPVAEVVDEVQDDREIIVESSAKIEELPKKSYAFIVKHLKESGVILSPPVTALRKAPPKKIEQVKHNSAPPTDGPVSSLESVDNGNSQEDEADGYSVYIKGLPMNATDSILEEVFKKFGAIKSDGIQVRSNRVSVLEYTPGEEASSLQKALEASPVTVGGRQVFVEEKRSTNSRGKGRFQPGRGSGFRNEGVRGRGNYGGGRGGYNRGELNGRS</sequence>
<accession>A0A022PVA2</accession>
<feature type="domain" description="RRM" evidence="4">
    <location>
        <begin position="300"/>
        <end position="375"/>
    </location>
</feature>
<dbReference type="InterPro" id="IPR002075">
    <property type="entry name" value="NTF2_dom"/>
</dbReference>
<dbReference type="SUPFAM" id="SSF54427">
    <property type="entry name" value="NTF2-like"/>
    <property type="match status" value="1"/>
</dbReference>
<dbReference type="GO" id="GO:0003729">
    <property type="term" value="F:mRNA binding"/>
    <property type="evidence" value="ECO:0000318"/>
    <property type="project" value="GO_Central"/>
</dbReference>
<evidence type="ECO:0000313" key="7">
    <source>
        <dbReference type="Proteomes" id="UP000030748"/>
    </source>
</evidence>
<name>A0A022PVA2_ERYGU</name>
<evidence type="ECO:0000256" key="2">
    <source>
        <dbReference type="PROSITE-ProRule" id="PRU00176"/>
    </source>
</evidence>
<feature type="region of interest" description="Disordered" evidence="3">
    <location>
        <begin position="372"/>
        <end position="419"/>
    </location>
</feature>
<feature type="compositionally biased region" description="Gly residues" evidence="3">
    <location>
        <begin position="399"/>
        <end position="411"/>
    </location>
</feature>
<dbReference type="PANTHER" id="PTHR10693:SF20">
    <property type="entry name" value="AT27578P"/>
    <property type="match status" value="1"/>
</dbReference>
<feature type="compositionally biased region" description="Polar residues" evidence="3">
    <location>
        <begin position="283"/>
        <end position="292"/>
    </location>
</feature>
<evidence type="ECO:0000259" key="5">
    <source>
        <dbReference type="PROSITE" id="PS50177"/>
    </source>
</evidence>
<dbReference type="eggNOG" id="KOG0116">
    <property type="taxonomic scope" value="Eukaryota"/>
</dbReference>
<feature type="region of interest" description="Disordered" evidence="3">
    <location>
        <begin position="261"/>
        <end position="296"/>
    </location>
</feature>
<evidence type="ECO:0000313" key="6">
    <source>
        <dbReference type="EMBL" id="EYU19424.1"/>
    </source>
</evidence>
<dbReference type="Gene3D" id="3.10.450.50">
    <property type="match status" value="1"/>
</dbReference>
<dbReference type="InterPro" id="IPR032710">
    <property type="entry name" value="NTF2-like_dom_sf"/>
</dbReference>
<dbReference type="InterPro" id="IPR012677">
    <property type="entry name" value="Nucleotide-bd_a/b_plait_sf"/>
</dbReference>
<dbReference type="CDD" id="cd00780">
    <property type="entry name" value="NTF2"/>
    <property type="match status" value="1"/>
</dbReference>
<dbReference type="InterPro" id="IPR000504">
    <property type="entry name" value="RRM_dom"/>
</dbReference>
<keyword evidence="1 2" id="KW-0694">RNA-binding</keyword>
<evidence type="ECO:0000256" key="1">
    <source>
        <dbReference type="ARBA" id="ARBA00022884"/>
    </source>
</evidence>
<dbReference type="Pfam" id="PF00076">
    <property type="entry name" value="RRM_1"/>
    <property type="match status" value="1"/>
</dbReference>
<dbReference type="PROSITE" id="PS50177">
    <property type="entry name" value="NTF2_DOMAIN"/>
    <property type="match status" value="1"/>
</dbReference>
<dbReference type="SMART" id="SM00360">
    <property type="entry name" value="RRM"/>
    <property type="match status" value="1"/>
</dbReference>
<dbReference type="STRING" id="4155.A0A022PVA2"/>
<dbReference type="InterPro" id="IPR035979">
    <property type="entry name" value="RBD_domain_sf"/>
</dbReference>
<proteinExistence type="predicted"/>
<dbReference type="PANTHER" id="PTHR10693">
    <property type="entry name" value="RAS GTPASE-ACTIVATING PROTEIN-BINDING PROTEIN"/>
    <property type="match status" value="1"/>
</dbReference>
<dbReference type="SUPFAM" id="SSF54928">
    <property type="entry name" value="RNA-binding domain, RBD"/>
    <property type="match status" value="1"/>
</dbReference>
<dbReference type="Proteomes" id="UP000030748">
    <property type="component" value="Unassembled WGS sequence"/>
</dbReference>
<dbReference type="FunFam" id="3.10.450.50:FF:000003">
    <property type="entry name" value="Nuclear transport factor 2 family protein"/>
    <property type="match status" value="1"/>
</dbReference>
<dbReference type="Gene3D" id="3.30.70.330">
    <property type="match status" value="1"/>
</dbReference>
<feature type="domain" description="NTF2" evidence="5">
    <location>
        <begin position="21"/>
        <end position="137"/>
    </location>
</feature>
<gene>
    <name evidence="6" type="ORF">MIMGU_mgv1a026410mg</name>
</gene>
<keyword evidence="7" id="KW-1185">Reference proteome</keyword>
<feature type="non-terminal residue" evidence="6">
    <location>
        <position position="419"/>
    </location>
</feature>
<dbReference type="InterPro" id="IPR039539">
    <property type="entry name" value="Ras_GTPase_bind_prot"/>
</dbReference>
<evidence type="ECO:0000259" key="4">
    <source>
        <dbReference type="PROSITE" id="PS50102"/>
    </source>
</evidence>
<protein>
    <recommendedName>
        <fullName evidence="8">NTF2 domain-containing protein</fullName>
    </recommendedName>
</protein>
<dbReference type="PROSITE" id="PS50102">
    <property type="entry name" value="RRM"/>
    <property type="match status" value="1"/>
</dbReference>